<keyword evidence="2" id="KW-1185">Reference proteome</keyword>
<dbReference type="PANTHER" id="PTHR33835:SF1">
    <property type="entry name" value="METALLO-BETA-LACTAMASE DOMAIN-CONTAINING PROTEIN"/>
    <property type="match status" value="1"/>
</dbReference>
<dbReference type="RefSeq" id="WP_132603631.1">
    <property type="nucleotide sequence ID" value="NZ_NRRP01000007.1"/>
</dbReference>
<dbReference type="EMBL" id="SLXL01000007">
    <property type="protein sequence ID" value="TCP22289.1"/>
    <property type="molecule type" value="Genomic_DNA"/>
</dbReference>
<sequence length="246" mass="26931">MGGGGLYTPLDTLKPLAPGLWVADGPAIRFYGMPFPTRMVVVRLSGGGLWMHSPIAPDERLLDEIDALGPVTHLVAPNALHYAYLPAWAARYPAAQVHAAPGVARRAARHGLRFPPHEPLGDTAPPAWADTLRQKLIPGHAFLREVVFFYIPSATQILTDLIENFEPARLSPFMRLATWIAATQAPGGQTPRDAQWTWRDKAAAAHALRAVLGWKPQRIVMAHGRIVEEGAEAHLRHAFAWALGRV</sequence>
<proteinExistence type="predicted"/>
<dbReference type="OrthoDB" id="450111at2"/>
<dbReference type="InterPro" id="IPR036866">
    <property type="entry name" value="RibonucZ/Hydroxyglut_hydro"/>
</dbReference>
<gene>
    <name evidence="1" type="ORF">EV656_10798</name>
</gene>
<dbReference type="PANTHER" id="PTHR33835">
    <property type="entry name" value="YALI0C07656P"/>
    <property type="match status" value="1"/>
</dbReference>
<organism evidence="1 2">
    <name type="scientific">Rhodovulum adriaticum</name>
    <name type="common">Rhodopseudomonas adriatica</name>
    <dbReference type="NCBI Taxonomy" id="35804"/>
    <lineage>
        <taxon>Bacteria</taxon>
        <taxon>Pseudomonadati</taxon>
        <taxon>Pseudomonadota</taxon>
        <taxon>Alphaproteobacteria</taxon>
        <taxon>Rhodobacterales</taxon>
        <taxon>Paracoccaceae</taxon>
        <taxon>Rhodovulum</taxon>
    </lineage>
</organism>
<name>A0A4R2NL06_RHOAD</name>
<dbReference type="SUPFAM" id="SSF56281">
    <property type="entry name" value="Metallo-hydrolase/oxidoreductase"/>
    <property type="match status" value="1"/>
</dbReference>
<comment type="caution">
    <text evidence="1">The sequence shown here is derived from an EMBL/GenBank/DDBJ whole genome shotgun (WGS) entry which is preliminary data.</text>
</comment>
<reference evidence="1 2" key="1">
    <citation type="submission" date="2019-03" db="EMBL/GenBank/DDBJ databases">
        <title>Genomic Encyclopedia of Type Strains, Phase IV (KMG-IV): sequencing the most valuable type-strain genomes for metagenomic binning, comparative biology and taxonomic classification.</title>
        <authorList>
            <person name="Goeker M."/>
        </authorList>
    </citation>
    <scope>NUCLEOTIDE SEQUENCE [LARGE SCALE GENOMIC DNA]</scope>
    <source>
        <strain evidence="1 2">DSM 2781</strain>
    </source>
</reference>
<protein>
    <submittedName>
        <fullName evidence="1">Uncharacterized protein DUF4336</fullName>
    </submittedName>
</protein>
<dbReference type="Proteomes" id="UP000295733">
    <property type="component" value="Unassembled WGS sequence"/>
</dbReference>
<evidence type="ECO:0000313" key="2">
    <source>
        <dbReference type="Proteomes" id="UP000295733"/>
    </source>
</evidence>
<dbReference type="AlphaFoldDB" id="A0A4R2NL06"/>
<dbReference type="Pfam" id="PF14234">
    <property type="entry name" value="DUF4336"/>
    <property type="match status" value="1"/>
</dbReference>
<accession>A0A4R2NL06</accession>
<evidence type="ECO:0000313" key="1">
    <source>
        <dbReference type="EMBL" id="TCP22289.1"/>
    </source>
</evidence>
<dbReference type="InterPro" id="IPR025638">
    <property type="entry name" value="DUF4336"/>
</dbReference>